<dbReference type="RefSeq" id="WP_012790592.1">
    <property type="nucleotide sequence ID" value="NC_013132.1"/>
</dbReference>
<accession>A0A979G4A7</accession>
<reference evidence="1 2" key="2">
    <citation type="journal article" date="2010" name="Stand. Genomic Sci.">
        <title>Complete genome sequence of Chitinophaga pinensis type strain (UQM 2034).</title>
        <authorList>
            <person name="Glavina Del Rio T."/>
            <person name="Abt B."/>
            <person name="Spring S."/>
            <person name="Lapidus A."/>
            <person name="Nolan M."/>
            <person name="Tice H."/>
            <person name="Copeland A."/>
            <person name="Cheng J.F."/>
            <person name="Chen F."/>
            <person name="Bruce D."/>
            <person name="Goodwin L."/>
            <person name="Pitluck S."/>
            <person name="Ivanova N."/>
            <person name="Mavromatis K."/>
            <person name="Mikhailova N."/>
            <person name="Pati A."/>
            <person name="Chen A."/>
            <person name="Palaniappan K."/>
            <person name="Land M."/>
            <person name="Hauser L."/>
            <person name="Chang Y.J."/>
            <person name="Jeffries C.D."/>
            <person name="Chain P."/>
            <person name="Saunders E."/>
            <person name="Detter J.C."/>
            <person name="Brettin T."/>
            <person name="Rohde M."/>
            <person name="Goker M."/>
            <person name="Bristow J."/>
            <person name="Eisen J.A."/>
            <person name="Markowitz V."/>
            <person name="Hugenholtz P."/>
            <person name="Kyrpides N.C."/>
            <person name="Klenk H.P."/>
            <person name="Lucas S."/>
        </authorList>
    </citation>
    <scope>NUCLEOTIDE SEQUENCE [LARGE SCALE GENOMIC DNA]</scope>
    <source>
        <strain evidence="2">ATCC 43595 / DSM 2588 / LMG 13176 / NBRC 15968 / NCIMB 11800 / UQM 2034</strain>
    </source>
</reference>
<dbReference type="AlphaFoldDB" id="A0A979G4A7"/>
<name>A0A979G4A7_CHIPD</name>
<evidence type="ECO:0000313" key="1">
    <source>
        <dbReference type="EMBL" id="ACU60416.1"/>
    </source>
</evidence>
<dbReference type="EMBL" id="CP001699">
    <property type="protein sequence ID" value="ACU60416.1"/>
    <property type="molecule type" value="Genomic_DNA"/>
</dbReference>
<dbReference type="Proteomes" id="UP000002215">
    <property type="component" value="Chromosome"/>
</dbReference>
<proteinExistence type="predicted"/>
<dbReference type="OrthoDB" id="1246428at2"/>
<protein>
    <submittedName>
        <fullName evidence="1">Uncharacterized protein</fullName>
    </submittedName>
</protein>
<organism evidence="1 2">
    <name type="scientific">Chitinophaga pinensis (strain ATCC 43595 / DSM 2588 / LMG 13176 / NBRC 15968 / NCIMB 11800 / UQM 2034)</name>
    <dbReference type="NCBI Taxonomy" id="485918"/>
    <lineage>
        <taxon>Bacteria</taxon>
        <taxon>Pseudomonadati</taxon>
        <taxon>Bacteroidota</taxon>
        <taxon>Chitinophagia</taxon>
        <taxon>Chitinophagales</taxon>
        <taxon>Chitinophagaceae</taxon>
        <taxon>Chitinophaga</taxon>
    </lineage>
</organism>
<evidence type="ECO:0000313" key="2">
    <source>
        <dbReference type="Proteomes" id="UP000002215"/>
    </source>
</evidence>
<dbReference type="KEGG" id="cpi:Cpin_2937"/>
<reference evidence="2" key="1">
    <citation type="submission" date="2009-08" db="EMBL/GenBank/DDBJ databases">
        <title>The complete genome of Chitinophaga pinensis DSM 2588.</title>
        <authorList>
            <consortium name="US DOE Joint Genome Institute (JGI-PGF)"/>
            <person name="Lucas S."/>
            <person name="Copeland A."/>
            <person name="Lapidus A."/>
            <person name="Glavina del Rio T."/>
            <person name="Dalin E."/>
            <person name="Tice H."/>
            <person name="Bruce D."/>
            <person name="Goodwin L."/>
            <person name="Pitluck S."/>
            <person name="Kyrpides N."/>
            <person name="Mavromatis K."/>
            <person name="Ivanova N."/>
            <person name="Mikhailova N."/>
            <person name="Sims D."/>
            <person name="Meinche L."/>
            <person name="Brettin T."/>
            <person name="Detter J.C."/>
            <person name="Han C."/>
            <person name="Larimer F."/>
            <person name="Land M."/>
            <person name="Hauser L."/>
            <person name="Markowitz V."/>
            <person name="Cheng J.-F."/>
            <person name="Hugenholtz P."/>
            <person name="Woyke T."/>
            <person name="Wu D."/>
            <person name="Spring S."/>
            <person name="Klenk H.-P."/>
            <person name="Eisen J.A."/>
        </authorList>
    </citation>
    <scope>NUCLEOTIDE SEQUENCE [LARGE SCALE GENOMIC DNA]</scope>
    <source>
        <strain evidence="2">ATCC 43595 / DSM 2588 / LMG 13176 / NBRC 15968 / NCIMB 11800 / UQM 2034</strain>
    </source>
</reference>
<gene>
    <name evidence="1" type="ordered locus">Cpin_2937</name>
</gene>
<sequence>MLVNKKNHSFWLGNKQEHVKINMANLTNIFINICSFYTEILDLVNEMDLYFYLEKRIGTQWNFIKIATKEELAENIDEHYRSFFISSETFDPGKFDSFYDDEFCVHAIEGLGGRHTKDELEMLSLRIISKTPDKKVKSFIDKFVKMLKRNSRYGQGVGPGASSLYKKTFYNRLDVQGRTLWFDFERKISQANIGGD</sequence>